<organism evidence="1">
    <name type="scientific">human gut metagenome</name>
    <dbReference type="NCBI Taxonomy" id="408170"/>
    <lineage>
        <taxon>unclassified sequences</taxon>
        <taxon>metagenomes</taxon>
        <taxon>organismal metagenomes</taxon>
    </lineage>
</organism>
<reference evidence="1" key="1">
    <citation type="submission" date="2013-12" db="EMBL/GenBank/DDBJ databases">
        <title>A Varibaculum cambriense genome reconstructed from a premature infant gut community with otherwise low bacterial novelty that shifts toward anaerobic metabolism during the third week of life.</title>
        <authorList>
            <person name="Brown C.T."/>
            <person name="Sharon I."/>
            <person name="Thomas B.C."/>
            <person name="Castelle C.J."/>
            <person name="Morowitz M.J."/>
            <person name="Banfield J.F."/>
        </authorList>
    </citation>
    <scope>NUCLEOTIDE SEQUENCE</scope>
</reference>
<proteinExistence type="predicted"/>
<feature type="non-terminal residue" evidence="1">
    <location>
        <position position="1"/>
    </location>
</feature>
<protein>
    <submittedName>
        <fullName evidence="1">Uncharacterized protein</fullName>
    </submittedName>
</protein>
<sequence length="49" mass="5900">KFLIFIKLLPLKHAIQFILKQYEITYILTQKNSMCKIMEKDMQIKKAVD</sequence>
<dbReference type="EMBL" id="AZMM01006706">
    <property type="protein sequence ID" value="ETJ39429.1"/>
    <property type="molecule type" value="Genomic_DNA"/>
</dbReference>
<comment type="caution">
    <text evidence="1">The sequence shown here is derived from an EMBL/GenBank/DDBJ whole genome shotgun (WGS) entry which is preliminary data.</text>
</comment>
<dbReference type="AlphaFoldDB" id="W1YE41"/>
<evidence type="ECO:0000313" key="1">
    <source>
        <dbReference type="EMBL" id="ETJ39429.1"/>
    </source>
</evidence>
<gene>
    <name evidence="1" type="ORF">Q604_UNBC06706G0001</name>
</gene>
<name>W1YE41_9ZZZZ</name>
<accession>W1YE41</accession>